<reference evidence="1" key="1">
    <citation type="journal article" date="2021" name="PeerJ">
        <title>Extensive microbial diversity within the chicken gut microbiome revealed by metagenomics and culture.</title>
        <authorList>
            <person name="Gilroy R."/>
            <person name="Ravi A."/>
            <person name="Getino M."/>
            <person name="Pursley I."/>
            <person name="Horton D.L."/>
            <person name="Alikhan N.F."/>
            <person name="Baker D."/>
            <person name="Gharbi K."/>
            <person name="Hall N."/>
            <person name="Watson M."/>
            <person name="Adriaenssens E.M."/>
            <person name="Foster-Nyarko E."/>
            <person name="Jarju S."/>
            <person name="Secka A."/>
            <person name="Antonio M."/>
            <person name="Oren A."/>
            <person name="Chaudhuri R.R."/>
            <person name="La Ragione R."/>
            <person name="Hildebrand F."/>
            <person name="Pallen M.J."/>
        </authorList>
    </citation>
    <scope>NUCLEOTIDE SEQUENCE</scope>
    <source>
        <strain evidence="1">ChiBcec8-14828</strain>
    </source>
</reference>
<name>A0A9D2S127_9FIRM</name>
<reference evidence="1" key="2">
    <citation type="submission" date="2021-04" db="EMBL/GenBank/DDBJ databases">
        <authorList>
            <person name="Gilroy R."/>
        </authorList>
    </citation>
    <scope>NUCLEOTIDE SEQUENCE</scope>
    <source>
        <strain evidence="1">ChiBcec8-14828</strain>
    </source>
</reference>
<sequence>MVKTNDFRAIAESNGVEIVTFPLPAVDSMSAEVGGRCYIGLDNSRSMTHAEEQSRLGHELGHCLYGGFYSRVTPYDIRERHEVRADLWYIRRAIPRKTLFRLLKEGYDAWEIAERLNTTEDYIRRAYYYYKENP</sequence>
<dbReference type="EMBL" id="DWYA01000032">
    <property type="protein sequence ID" value="HJB39396.1"/>
    <property type="molecule type" value="Genomic_DNA"/>
</dbReference>
<comment type="caution">
    <text evidence="1">The sequence shown here is derived from an EMBL/GenBank/DDBJ whole genome shotgun (WGS) entry which is preliminary data.</text>
</comment>
<proteinExistence type="predicted"/>
<organism evidence="1 2">
    <name type="scientific">Candidatus Ruthenibacterium avium</name>
    <dbReference type="NCBI Taxonomy" id="2838751"/>
    <lineage>
        <taxon>Bacteria</taxon>
        <taxon>Bacillati</taxon>
        <taxon>Bacillota</taxon>
        <taxon>Clostridia</taxon>
        <taxon>Eubacteriales</taxon>
        <taxon>Oscillospiraceae</taxon>
        <taxon>Ruthenibacterium</taxon>
    </lineage>
</organism>
<gene>
    <name evidence="1" type="ORF">H9943_03255</name>
</gene>
<accession>A0A9D2S127</accession>
<dbReference type="Proteomes" id="UP000824209">
    <property type="component" value="Unassembled WGS sequence"/>
</dbReference>
<dbReference type="AlphaFoldDB" id="A0A9D2S127"/>
<protein>
    <recommendedName>
        <fullName evidence="3">IrrE N-terminal-like domain-containing protein</fullName>
    </recommendedName>
</protein>
<evidence type="ECO:0000313" key="1">
    <source>
        <dbReference type="EMBL" id="HJB39396.1"/>
    </source>
</evidence>
<evidence type="ECO:0008006" key="3">
    <source>
        <dbReference type="Google" id="ProtNLM"/>
    </source>
</evidence>
<evidence type="ECO:0000313" key="2">
    <source>
        <dbReference type="Proteomes" id="UP000824209"/>
    </source>
</evidence>